<name>A0AAW1VIT9_9CUCU</name>
<gene>
    <name evidence="2" type="ORF">WA026_023212</name>
</gene>
<proteinExistence type="predicted"/>
<protein>
    <submittedName>
        <fullName evidence="2">Uncharacterized protein</fullName>
    </submittedName>
</protein>
<dbReference type="EMBL" id="JARQZJ010000143">
    <property type="protein sequence ID" value="KAK9892998.1"/>
    <property type="molecule type" value="Genomic_DNA"/>
</dbReference>
<reference evidence="2 3" key="1">
    <citation type="submission" date="2023-03" db="EMBL/GenBank/DDBJ databases">
        <title>Genome insight into feeding habits of ladybird beetles.</title>
        <authorList>
            <person name="Li H.-S."/>
            <person name="Huang Y.-H."/>
            <person name="Pang H."/>
        </authorList>
    </citation>
    <scope>NUCLEOTIDE SEQUENCE [LARGE SCALE GENOMIC DNA]</scope>
    <source>
        <strain evidence="2">SYSU_2023b</strain>
        <tissue evidence="2">Whole body</tissue>
    </source>
</reference>
<accession>A0AAW1VIT9</accession>
<sequence length="231" mass="27222">MCSSSMNVNQELDEKIIFNIRKRIQYYQEENKKFEKIFSKLKLNNDGTSTLDWDCEKVLDELCDIQDLFGTEELSAAAISMAQIHHRMEDNSTYLDRLKSTTAFYMDLNDKLTKEINILSSELNESERHTDKVFNISNEEIYMLENKVKSYENEIAKFEKKHPWLKDPKLDLAYIHEQAQILSNLLEERNDLEKDLDVYKGLKPDIQEASHQLSLVKKQYEELKKKIQISG</sequence>
<dbReference type="Proteomes" id="UP001431783">
    <property type="component" value="Unassembled WGS sequence"/>
</dbReference>
<keyword evidence="1" id="KW-0175">Coiled coil</keyword>
<evidence type="ECO:0000313" key="3">
    <source>
        <dbReference type="Proteomes" id="UP001431783"/>
    </source>
</evidence>
<organism evidence="2 3">
    <name type="scientific">Henosepilachna vigintioctopunctata</name>
    <dbReference type="NCBI Taxonomy" id="420089"/>
    <lineage>
        <taxon>Eukaryota</taxon>
        <taxon>Metazoa</taxon>
        <taxon>Ecdysozoa</taxon>
        <taxon>Arthropoda</taxon>
        <taxon>Hexapoda</taxon>
        <taxon>Insecta</taxon>
        <taxon>Pterygota</taxon>
        <taxon>Neoptera</taxon>
        <taxon>Endopterygota</taxon>
        <taxon>Coleoptera</taxon>
        <taxon>Polyphaga</taxon>
        <taxon>Cucujiformia</taxon>
        <taxon>Coccinelloidea</taxon>
        <taxon>Coccinellidae</taxon>
        <taxon>Epilachninae</taxon>
        <taxon>Epilachnini</taxon>
        <taxon>Henosepilachna</taxon>
    </lineage>
</organism>
<comment type="caution">
    <text evidence="2">The sequence shown here is derived from an EMBL/GenBank/DDBJ whole genome shotgun (WGS) entry which is preliminary data.</text>
</comment>
<keyword evidence="3" id="KW-1185">Reference proteome</keyword>
<dbReference type="AlphaFoldDB" id="A0AAW1VIT9"/>
<feature type="coiled-coil region" evidence="1">
    <location>
        <begin position="109"/>
        <end position="226"/>
    </location>
</feature>
<evidence type="ECO:0000313" key="2">
    <source>
        <dbReference type="EMBL" id="KAK9892998.1"/>
    </source>
</evidence>
<evidence type="ECO:0000256" key="1">
    <source>
        <dbReference type="SAM" id="Coils"/>
    </source>
</evidence>